<accession>A0ACC2WN53</accession>
<keyword evidence="2" id="KW-1185">Reference proteome</keyword>
<evidence type="ECO:0000313" key="2">
    <source>
        <dbReference type="Proteomes" id="UP001243375"/>
    </source>
</evidence>
<dbReference type="Proteomes" id="UP001243375">
    <property type="component" value="Unassembled WGS sequence"/>
</dbReference>
<name>A0ACC2WN53_9TREE</name>
<proteinExistence type="predicted"/>
<comment type="caution">
    <text evidence="1">The sequence shown here is derived from an EMBL/GenBank/DDBJ whole genome shotgun (WGS) entry which is preliminary data.</text>
</comment>
<protein>
    <submittedName>
        <fullName evidence="1">Uncharacterized protein</fullName>
    </submittedName>
</protein>
<reference evidence="1" key="1">
    <citation type="submission" date="2023-04" db="EMBL/GenBank/DDBJ databases">
        <title>Draft Genome sequencing of Naganishia species isolated from polar environments using Oxford Nanopore Technology.</title>
        <authorList>
            <person name="Leo P."/>
            <person name="Venkateswaran K."/>
        </authorList>
    </citation>
    <scope>NUCLEOTIDE SEQUENCE</scope>
    <source>
        <strain evidence="1">MNA-CCFEE 5425</strain>
    </source>
</reference>
<sequence>MPPRTVRSTQAASSNVPARDTPLVTPPARSSSTPPSTRSDQSLTPVPSTPVPSTPVHDALEASTEPEDLRLPEPRLATAAEIEHLNEVIAGLQRQVAGLNTTSSERRERHATFERETPHRETSYTPTNYTSTPHHPKLKASELPKFSGKDNEDVDQWIEKVSAIFEYSGVHDSDLLQQLPLVLQGNALTWFTQLGKDRLALRTWYDWQLAIRNAFYMPNHRANLRRQCLYRTLRVNESFGDYFADKKRLQSYVFPESTPQHELIEDMIE</sequence>
<dbReference type="EMBL" id="JASBWU010000025">
    <property type="protein sequence ID" value="KAJ9112497.1"/>
    <property type="molecule type" value="Genomic_DNA"/>
</dbReference>
<evidence type="ECO:0000313" key="1">
    <source>
        <dbReference type="EMBL" id="KAJ9112497.1"/>
    </source>
</evidence>
<gene>
    <name evidence="1" type="ORF">QFC22_006244</name>
</gene>
<organism evidence="1 2">
    <name type="scientific">Naganishia vaughanmartiniae</name>
    <dbReference type="NCBI Taxonomy" id="1424756"/>
    <lineage>
        <taxon>Eukaryota</taxon>
        <taxon>Fungi</taxon>
        <taxon>Dikarya</taxon>
        <taxon>Basidiomycota</taxon>
        <taxon>Agaricomycotina</taxon>
        <taxon>Tremellomycetes</taxon>
        <taxon>Filobasidiales</taxon>
        <taxon>Filobasidiaceae</taxon>
        <taxon>Naganishia</taxon>
    </lineage>
</organism>